<organism evidence="2">
    <name type="scientific">Candidatus Enterococcus dunnyi</name>
    <dbReference type="NCBI Taxonomy" id="1834192"/>
    <lineage>
        <taxon>Bacteria</taxon>
        <taxon>Bacillati</taxon>
        <taxon>Bacillota</taxon>
        <taxon>Bacilli</taxon>
        <taxon>Lactobacillales</taxon>
        <taxon>Enterococcaceae</taxon>
        <taxon>Enterococcus</taxon>
    </lineage>
</organism>
<dbReference type="SMART" id="SM00635">
    <property type="entry name" value="BID_2"/>
    <property type="match status" value="1"/>
</dbReference>
<feature type="domain" description="BIG2" evidence="1">
    <location>
        <begin position="49"/>
        <end position="126"/>
    </location>
</feature>
<dbReference type="InterPro" id="IPR003343">
    <property type="entry name" value="Big_2"/>
</dbReference>
<evidence type="ECO:0000313" key="2">
    <source>
        <dbReference type="EMBL" id="OUZ34605.1"/>
    </source>
</evidence>
<name>A0A200JDE6_9ENTE</name>
<comment type="caution">
    <text evidence="2">The sequence shown here is derived from an EMBL/GenBank/DDBJ whole genome shotgun (WGS) entry which is preliminary data.</text>
</comment>
<proteinExistence type="predicted"/>
<dbReference type="EMBL" id="NIBQ01000001">
    <property type="protein sequence ID" value="OUZ34605.1"/>
    <property type="molecule type" value="Genomic_DNA"/>
</dbReference>
<gene>
    <name evidence="2" type="ORF">A5889_000080</name>
</gene>
<reference evidence="2" key="1">
    <citation type="submission" date="2017-05" db="EMBL/GenBank/DDBJ databases">
        <title>The Genome Sequence of Enterococcus sp. 9D6_DIV0238.</title>
        <authorList>
            <consortium name="The Broad Institute Genomics Platform"/>
            <consortium name="The Broad Institute Genomic Center for Infectious Diseases"/>
            <person name="Earl A."/>
            <person name="Manson A."/>
            <person name="Schwartman J."/>
            <person name="Gilmore M."/>
            <person name="Abouelleil A."/>
            <person name="Cao P."/>
            <person name="Chapman S."/>
            <person name="Cusick C."/>
            <person name="Shea T."/>
            <person name="Young S."/>
            <person name="Neafsey D."/>
            <person name="Nusbaum C."/>
            <person name="Birren B."/>
        </authorList>
    </citation>
    <scope>NUCLEOTIDE SEQUENCE [LARGE SCALE GENOMIC DNA]</scope>
    <source>
        <strain evidence="2">9D6_DIV0238</strain>
    </source>
</reference>
<accession>A0A200JDE6</accession>
<dbReference type="InterPro" id="IPR046746">
    <property type="entry name" value="Big_15"/>
</dbReference>
<protein>
    <recommendedName>
        <fullName evidence="1">BIG2 domain-containing protein</fullName>
    </recommendedName>
</protein>
<dbReference type="AlphaFoldDB" id="A0A200JDE6"/>
<dbReference type="Pfam" id="PF20622">
    <property type="entry name" value="Big_15"/>
    <property type="match status" value="3"/>
</dbReference>
<dbReference type="Pfam" id="PF02368">
    <property type="entry name" value="Big_2"/>
    <property type="match status" value="1"/>
</dbReference>
<dbReference type="SUPFAM" id="SSF49373">
    <property type="entry name" value="Invasin/intimin cell-adhesion fragments"/>
    <property type="match status" value="1"/>
</dbReference>
<dbReference type="InterPro" id="IPR008964">
    <property type="entry name" value="Invasin/intimin_cell_adhesion"/>
</dbReference>
<dbReference type="OrthoDB" id="2193318at2"/>
<dbReference type="Gene3D" id="2.60.40.1080">
    <property type="match status" value="1"/>
</dbReference>
<sequence length="385" mass="42835">MPERYQVGYTQRWFLADSKPIYILPPSKNFIENYDGSRPGTCTRERLFPLTSVEILSKSVELIEGTEKVLILSFTPENATNKSVSYSSSNPAVASVSEDGIVTGMSAGTAEITVTTEDGKFSDKSTVTVIDAPKLFVDNFYLGIDEYVTGEVDASLSAKKAQLFVSGEVLTTGTVNRSGSYELAAEGRITKESDKVEVVVLDRKNSEVGRIEVPIIEKNYELTVNPYVLYEDTQVSGTTDYYHTHVAFMLNGEEVERKLLTATRTFTFDAEEHIAYEDDEVEVVGYRYDQEVSRKKVTIEEPQVEMNLETYTIDTLYVQGTVKGKSASSVRLYVNRKRQQTVNVLEDGSFKLLGVSIQSPTDKVEVAVLNDAGIEIQRFGVKVTN</sequence>
<evidence type="ECO:0000259" key="1">
    <source>
        <dbReference type="SMART" id="SM00635"/>
    </source>
</evidence>